<accession>A0A813J346</accession>
<reference evidence="2" key="1">
    <citation type="submission" date="2021-02" db="EMBL/GenBank/DDBJ databases">
        <authorList>
            <person name="Dougan E. K."/>
            <person name="Rhodes N."/>
            <person name="Thang M."/>
            <person name="Chan C."/>
        </authorList>
    </citation>
    <scope>NUCLEOTIDE SEQUENCE</scope>
</reference>
<dbReference type="InterPro" id="IPR036641">
    <property type="entry name" value="HPT_dom_sf"/>
</dbReference>
<evidence type="ECO:0000313" key="2">
    <source>
        <dbReference type="EMBL" id="CAE8666374.1"/>
    </source>
</evidence>
<sequence length="158" mass="16754">MAPYALPCLLDWSRGSSNFGDEKLYIAILQEYSQQLLISVGTVEDTFKREDQAALREEVLRIQGSASYVAAERLRASAIALISALDSRSGNIAALVGSLCDQARALCVEVRSLVAAGGPRQAGPKGARAEEADELLPVLEGSGNGETQPRKCSGCSLQ</sequence>
<evidence type="ECO:0000313" key="3">
    <source>
        <dbReference type="Proteomes" id="UP000626109"/>
    </source>
</evidence>
<comment type="caution">
    <text evidence="2">The sequence shown here is derived from an EMBL/GenBank/DDBJ whole genome shotgun (WGS) entry which is preliminary data.</text>
</comment>
<dbReference type="AlphaFoldDB" id="A0A813J346"/>
<dbReference type="GO" id="GO:0000160">
    <property type="term" value="P:phosphorelay signal transduction system"/>
    <property type="evidence" value="ECO:0007669"/>
    <property type="project" value="InterPro"/>
</dbReference>
<dbReference type="Gene3D" id="1.20.120.160">
    <property type="entry name" value="HPT domain"/>
    <property type="match status" value="1"/>
</dbReference>
<dbReference type="SUPFAM" id="SSF47226">
    <property type="entry name" value="Histidine-containing phosphotransfer domain, HPT domain"/>
    <property type="match status" value="1"/>
</dbReference>
<evidence type="ECO:0000256" key="1">
    <source>
        <dbReference type="SAM" id="MobiDB-lite"/>
    </source>
</evidence>
<name>A0A813J346_POLGL</name>
<gene>
    <name evidence="2" type="ORF">PGLA2088_LOCUS16236</name>
</gene>
<organism evidence="2 3">
    <name type="scientific">Polarella glacialis</name>
    <name type="common">Dinoflagellate</name>
    <dbReference type="NCBI Taxonomy" id="89957"/>
    <lineage>
        <taxon>Eukaryota</taxon>
        <taxon>Sar</taxon>
        <taxon>Alveolata</taxon>
        <taxon>Dinophyceae</taxon>
        <taxon>Suessiales</taxon>
        <taxon>Suessiaceae</taxon>
        <taxon>Polarella</taxon>
    </lineage>
</organism>
<protein>
    <submittedName>
        <fullName evidence="2">Uncharacterized protein</fullName>
    </submittedName>
</protein>
<dbReference type="Proteomes" id="UP000626109">
    <property type="component" value="Unassembled WGS sequence"/>
</dbReference>
<proteinExistence type="predicted"/>
<dbReference type="EMBL" id="CAJNNW010020508">
    <property type="protein sequence ID" value="CAE8666374.1"/>
    <property type="molecule type" value="Genomic_DNA"/>
</dbReference>
<feature type="region of interest" description="Disordered" evidence="1">
    <location>
        <begin position="118"/>
        <end position="158"/>
    </location>
</feature>